<reference evidence="1 2" key="1">
    <citation type="submission" date="2019-04" db="EMBL/GenBank/DDBJ databases">
        <title>Sphingobacterium olei sp. nov., isolated from oil-contaminated soil.</title>
        <authorList>
            <person name="Liu B."/>
        </authorList>
    </citation>
    <scope>NUCLEOTIDE SEQUENCE [LARGE SCALE GENOMIC DNA]</scope>
    <source>
        <strain evidence="1 2">Y3L14</strain>
    </source>
</reference>
<sequence>MKIDRIKLTDINSVYPHRIATSLSLVPLTAVFRRMIESSQEQENVLPRLVLDQFETHLAKYGDLRSESLEQCQSIFDLLFSFHKGHRDKSLCWGILDPGVTLTLCGTEDFFSILSGMMKQEQFLEFQEWRIRSLYALILERFYDYPTNMEQSFVYMEPETSETFRNHYSWTIDFTYVHVRLISDSLPTLNYQEITKQKEIKNSKLDALQSFLPLSHFQFDGFTILNAEDVSERVEIERIKEFKFNVSSTGSKQVYLELLHTIQSVFRSKDVKFSLIPVFGQKNLQTLMLDEIAEHSVFFNIEKYVCADRFQAYKESPKIILYQVLGMLSNSDADFAALMQGKGVGSYVCFPLFYKNNLTGIFEVYTEKSTQLDERVLVKLRNISDMLAQLMYEVSLEFNNRINSVIIDKFTVIQPAVEWKFKEAAVKYIQEQDILELDNVQIADIVLDNVIPLYGAIDIRNSTVARNDAIVKDMEVYLDALDVLIAALTADLSFMKNEEIQHATAYWREKLASGYLEQVFVRLMDFCNKDVPRFLEFFRTTCIKSEPHVQRFEQIVDRQQGVAYLHRRKLEDSIQNLNRVISGELDILHDTINERVACYFDKFRTDGIEFDVYLGKSISPARTFRPDDIKAARYEQLKSMIVIARKTHALKEDLPYALDTTYLIYVNSSEIDVGFRSDERRFDVEGSYNIRYQVIKKRIDKITIKGSYERLTQPYQIAIVYLSEETYEEYMDFVRILRNEGIITSPIESLDLEDVQGISGLKAIRFNTLA</sequence>
<proteinExistence type="predicted"/>
<dbReference type="RefSeq" id="WP_136822799.1">
    <property type="nucleotide sequence ID" value="NZ_BMJX01000009.1"/>
</dbReference>
<dbReference type="AlphaFoldDB" id="A0A4U0GR76"/>
<accession>A0A4U0GR76</accession>
<evidence type="ECO:0000313" key="1">
    <source>
        <dbReference type="EMBL" id="TJY61445.1"/>
    </source>
</evidence>
<evidence type="ECO:0008006" key="3">
    <source>
        <dbReference type="Google" id="ProtNLM"/>
    </source>
</evidence>
<gene>
    <name evidence="1" type="ORF">FAZ19_21330</name>
</gene>
<comment type="caution">
    <text evidence="1">The sequence shown here is derived from an EMBL/GenBank/DDBJ whole genome shotgun (WGS) entry which is preliminary data.</text>
</comment>
<dbReference type="EMBL" id="SUKA01000009">
    <property type="protein sequence ID" value="TJY61445.1"/>
    <property type="molecule type" value="Genomic_DNA"/>
</dbReference>
<name>A0A4U0GR76_9SPHI</name>
<dbReference type="OrthoDB" id="627374at2"/>
<protein>
    <recommendedName>
        <fullName evidence="3">GAF domain-containing protein</fullName>
    </recommendedName>
</protein>
<dbReference type="Proteomes" id="UP000309872">
    <property type="component" value="Unassembled WGS sequence"/>
</dbReference>
<evidence type="ECO:0000313" key="2">
    <source>
        <dbReference type="Proteomes" id="UP000309872"/>
    </source>
</evidence>
<organism evidence="1 2">
    <name type="scientific">Sphingobacterium alkalisoli</name>
    <dbReference type="NCBI Taxonomy" id="1874115"/>
    <lineage>
        <taxon>Bacteria</taxon>
        <taxon>Pseudomonadati</taxon>
        <taxon>Bacteroidota</taxon>
        <taxon>Sphingobacteriia</taxon>
        <taxon>Sphingobacteriales</taxon>
        <taxon>Sphingobacteriaceae</taxon>
        <taxon>Sphingobacterium</taxon>
    </lineage>
</organism>
<keyword evidence="2" id="KW-1185">Reference proteome</keyword>